<proteinExistence type="predicted"/>
<dbReference type="Proteomes" id="UP000075903">
    <property type="component" value="Unassembled WGS sequence"/>
</dbReference>
<reference evidence="1" key="1">
    <citation type="submission" date="2020-05" db="UniProtKB">
        <authorList>
            <consortium name="EnsemblMetazoa"/>
        </authorList>
    </citation>
    <scope>IDENTIFICATION</scope>
    <source>
        <strain evidence="1">MAF</strain>
    </source>
</reference>
<evidence type="ECO:0000313" key="1">
    <source>
        <dbReference type="EnsemblMetazoa" id="AMEM012330-PA"/>
    </source>
</evidence>
<protein>
    <submittedName>
        <fullName evidence="1">Uncharacterized protein</fullName>
    </submittedName>
</protein>
<dbReference type="AlphaFoldDB" id="A0A182VBV9"/>
<name>A0A182VBV9_ANOME</name>
<evidence type="ECO:0000313" key="2">
    <source>
        <dbReference type="Proteomes" id="UP000075903"/>
    </source>
</evidence>
<sequence length="149" mass="16649">MTFCTSRQPFSAVSSTFGRWSRWNRCDISMKAIFPLLGSEATVSVGPPLVSSRWDTSISGTFPFASDAVQAHTYSFKQMPASIRARVAALTDAHSILIEALSACFRWIVISCDLRSPRGRFFRSPVENVAMLYWQLTIASSKLLRFEDA</sequence>
<dbReference type="VEuPathDB" id="VectorBase:AMEM012330"/>
<keyword evidence="2" id="KW-1185">Reference proteome</keyword>
<dbReference type="EnsemblMetazoa" id="AMEM012330-RA">
    <property type="protein sequence ID" value="AMEM012330-PA"/>
    <property type="gene ID" value="AMEM012330"/>
</dbReference>
<organism evidence="1 2">
    <name type="scientific">Anopheles merus</name>
    <name type="common">Mosquito</name>
    <dbReference type="NCBI Taxonomy" id="30066"/>
    <lineage>
        <taxon>Eukaryota</taxon>
        <taxon>Metazoa</taxon>
        <taxon>Ecdysozoa</taxon>
        <taxon>Arthropoda</taxon>
        <taxon>Hexapoda</taxon>
        <taxon>Insecta</taxon>
        <taxon>Pterygota</taxon>
        <taxon>Neoptera</taxon>
        <taxon>Endopterygota</taxon>
        <taxon>Diptera</taxon>
        <taxon>Nematocera</taxon>
        <taxon>Culicoidea</taxon>
        <taxon>Culicidae</taxon>
        <taxon>Anophelinae</taxon>
        <taxon>Anopheles</taxon>
    </lineage>
</organism>
<accession>A0A182VBV9</accession>